<sequence>MAADPLDSPLDAPPGYYGDSSASKSPEKDSAFSESRYIYYRPYSLDGAIPSKRAFEGGRLCIGRLRTTAVPPPHTVAALKRALLHVEEIADPTGERTGLFQTADSRSAMMEGRVSILTGDLGATPETALALVYHGELPSARTRAPDEEDAAAADDADYLYYRLYTHAGEATSTRPVTSGNPSLARVRRVHIAPPRDSASAKRLIAHAERSPVYAFADLVSDLAAGAPLPPDTPLLASHGATPQCPVLLVQPERRAGLHNRPLLVVTAPEARARGWGWGRSRFLAPAAGDLLHTDGVEQVVNDHGCHILVYTAVNHRGMTGWIQAGTSRTRFLDEVRGSSSCSIQ</sequence>
<accession>A0AAD6XPF0</accession>
<organism evidence="2 3">
    <name type="scientific">Mycena belliarum</name>
    <dbReference type="NCBI Taxonomy" id="1033014"/>
    <lineage>
        <taxon>Eukaryota</taxon>
        <taxon>Fungi</taxon>
        <taxon>Dikarya</taxon>
        <taxon>Basidiomycota</taxon>
        <taxon>Agaricomycotina</taxon>
        <taxon>Agaricomycetes</taxon>
        <taxon>Agaricomycetidae</taxon>
        <taxon>Agaricales</taxon>
        <taxon>Marasmiineae</taxon>
        <taxon>Mycenaceae</taxon>
        <taxon>Mycena</taxon>
    </lineage>
</organism>
<dbReference type="Proteomes" id="UP001222325">
    <property type="component" value="Unassembled WGS sequence"/>
</dbReference>
<protein>
    <submittedName>
        <fullName evidence="2">Uncharacterized protein</fullName>
    </submittedName>
</protein>
<keyword evidence="3" id="KW-1185">Reference proteome</keyword>
<name>A0AAD6XPF0_9AGAR</name>
<feature type="region of interest" description="Disordered" evidence="1">
    <location>
        <begin position="1"/>
        <end position="29"/>
    </location>
</feature>
<reference evidence="2" key="1">
    <citation type="submission" date="2023-03" db="EMBL/GenBank/DDBJ databases">
        <title>Massive genome expansion in bonnet fungi (Mycena s.s.) driven by repeated elements and novel gene families across ecological guilds.</title>
        <authorList>
            <consortium name="Lawrence Berkeley National Laboratory"/>
            <person name="Harder C.B."/>
            <person name="Miyauchi S."/>
            <person name="Viragh M."/>
            <person name="Kuo A."/>
            <person name="Thoen E."/>
            <person name="Andreopoulos B."/>
            <person name="Lu D."/>
            <person name="Skrede I."/>
            <person name="Drula E."/>
            <person name="Henrissat B."/>
            <person name="Morin E."/>
            <person name="Kohler A."/>
            <person name="Barry K."/>
            <person name="LaButti K."/>
            <person name="Morin E."/>
            <person name="Salamov A."/>
            <person name="Lipzen A."/>
            <person name="Mereny Z."/>
            <person name="Hegedus B."/>
            <person name="Baldrian P."/>
            <person name="Stursova M."/>
            <person name="Weitz H."/>
            <person name="Taylor A."/>
            <person name="Grigoriev I.V."/>
            <person name="Nagy L.G."/>
            <person name="Martin F."/>
            <person name="Kauserud H."/>
        </authorList>
    </citation>
    <scope>NUCLEOTIDE SEQUENCE</scope>
    <source>
        <strain evidence="2">CBHHK173m</strain>
    </source>
</reference>
<gene>
    <name evidence="2" type="ORF">B0H15DRAFT_832147</name>
</gene>
<comment type="caution">
    <text evidence="2">The sequence shown here is derived from an EMBL/GenBank/DDBJ whole genome shotgun (WGS) entry which is preliminary data.</text>
</comment>
<dbReference type="EMBL" id="JARJCN010000016">
    <property type="protein sequence ID" value="KAJ7093389.1"/>
    <property type="molecule type" value="Genomic_DNA"/>
</dbReference>
<proteinExistence type="predicted"/>
<evidence type="ECO:0000313" key="3">
    <source>
        <dbReference type="Proteomes" id="UP001222325"/>
    </source>
</evidence>
<evidence type="ECO:0000313" key="2">
    <source>
        <dbReference type="EMBL" id="KAJ7093389.1"/>
    </source>
</evidence>
<dbReference type="AlphaFoldDB" id="A0AAD6XPF0"/>
<feature type="compositionally biased region" description="Low complexity" evidence="1">
    <location>
        <begin position="1"/>
        <end position="14"/>
    </location>
</feature>
<evidence type="ECO:0000256" key="1">
    <source>
        <dbReference type="SAM" id="MobiDB-lite"/>
    </source>
</evidence>